<dbReference type="Proteomes" id="UP001168821">
    <property type="component" value="Unassembled WGS sequence"/>
</dbReference>
<evidence type="ECO:0000259" key="1">
    <source>
        <dbReference type="SMART" id="SM00952"/>
    </source>
</evidence>
<accession>A0AA38M8I2</accession>
<comment type="caution">
    <text evidence="2">The sequence shown here is derived from an EMBL/GenBank/DDBJ whole genome shotgun (WGS) entry which is preliminary data.</text>
</comment>
<protein>
    <recommendedName>
        <fullName evidence="1">RAP domain-containing protein</fullName>
    </recommendedName>
</protein>
<dbReference type="SMART" id="SM00952">
    <property type="entry name" value="RAP"/>
    <property type="match status" value="1"/>
</dbReference>
<feature type="domain" description="RAP" evidence="1">
    <location>
        <begin position="543"/>
        <end position="599"/>
    </location>
</feature>
<evidence type="ECO:0000313" key="2">
    <source>
        <dbReference type="EMBL" id="KAJ3647615.1"/>
    </source>
</evidence>
<reference evidence="2" key="1">
    <citation type="journal article" date="2023" name="G3 (Bethesda)">
        <title>Whole genome assemblies of Zophobas morio and Tenebrio molitor.</title>
        <authorList>
            <person name="Kaur S."/>
            <person name="Stinson S.A."/>
            <person name="diCenzo G.C."/>
        </authorList>
    </citation>
    <scope>NUCLEOTIDE SEQUENCE</scope>
    <source>
        <strain evidence="2">QUZm001</strain>
    </source>
</reference>
<keyword evidence="3" id="KW-1185">Reference proteome</keyword>
<dbReference type="AlphaFoldDB" id="A0AA38M8I2"/>
<evidence type="ECO:0000313" key="3">
    <source>
        <dbReference type="Proteomes" id="UP001168821"/>
    </source>
</evidence>
<name>A0AA38M8I2_9CUCU</name>
<gene>
    <name evidence="2" type="ORF">Zmor_019482</name>
</gene>
<dbReference type="InterPro" id="IPR013584">
    <property type="entry name" value="RAP"/>
</dbReference>
<proteinExistence type="predicted"/>
<sequence length="615" mass="70200">MAQAIKGAITARLRSLCGARLLGSFARNQQSQDLMKFASTTDFLLGNLKSAPNTRTVLEMVAQHNNIMNNKHIMQALRTLFTLQKNGNSELSTNEILAHRDFKKLCRKLRTQAPGIELGDTIEALKVVSYVGVSAESTIFQVLLQLIRHNVNQLNLQQIIFLEFLLSQAGASPLVEALKIALPMVFEIHLPVKMDYPNPAHLAEYLYFASRNNLTEDSVERIVSALLEHPEFDVKTARSIVWSVCEMQGHEMFRPLMKKAIDSLVVHLDDLSFNDMETTLTKLISRFTRKHSYFYNQTFYESCANHVIDKDLGFKQSIYILRKFGRLNFFHQYLLDYMCKKVHENPDVLAKADPVDVYSIAVATSMTDYKPPHWDTVKNIIARSENVANSDRKEIIWIKFAASLCLLDIFKLDVLNKCLNASFLQQLFSKRKFMSDFENYVTVWQSIKLFRPEFNCLLTPAYDPEALVKNFRQSLEFPLEAALHKALGGEGYVKTDLHSKSGVQIDHAVVFRKGGYPVAMNFPEDVEFIEDIEVPPDNQLVAILGLRHFSYTLNNRIARSSTNLNVKVLESQGYQVVPVNLEVWESLPDFERIPYIMRAIKERTASDLNVSESVI</sequence>
<dbReference type="EMBL" id="JALNTZ010000006">
    <property type="protein sequence ID" value="KAJ3647615.1"/>
    <property type="molecule type" value="Genomic_DNA"/>
</dbReference>
<organism evidence="2 3">
    <name type="scientific">Zophobas morio</name>
    <dbReference type="NCBI Taxonomy" id="2755281"/>
    <lineage>
        <taxon>Eukaryota</taxon>
        <taxon>Metazoa</taxon>
        <taxon>Ecdysozoa</taxon>
        <taxon>Arthropoda</taxon>
        <taxon>Hexapoda</taxon>
        <taxon>Insecta</taxon>
        <taxon>Pterygota</taxon>
        <taxon>Neoptera</taxon>
        <taxon>Endopterygota</taxon>
        <taxon>Coleoptera</taxon>
        <taxon>Polyphaga</taxon>
        <taxon>Cucujiformia</taxon>
        <taxon>Tenebrionidae</taxon>
        <taxon>Zophobas</taxon>
    </lineage>
</organism>